<sequence>MNEHYIEALDIAYISSFSTKIKTSWGYLFLNENQPDYYDANHAHISSYLGNYNEIVDEVVSFYQARNIIPRFYLSQYENNEDFITVLKQRGFGFEEFSNPVQLWNKKVEIEKIGNVTIEEVTLENKREAIDIECQIQEFGCSIREKAFEEEFSNPNYTHYLLRYDGVACSTACVFYHNKDARLESVATIESYRGKGLVGQLIHYIQKEVEQKQIERFWVLPINERVEKVYKKSGFETILNFKTGHAFLGGKSVEEIRNGL</sequence>
<gene>
    <name evidence="2" type="ORF">FS935_09550</name>
</gene>
<evidence type="ECO:0000313" key="2">
    <source>
        <dbReference type="EMBL" id="TXC91134.1"/>
    </source>
</evidence>
<dbReference type="Gene3D" id="3.40.630.30">
    <property type="match status" value="1"/>
</dbReference>
<reference evidence="2 3" key="1">
    <citation type="journal article" date="2005" name="Int. J. Syst. Evol. Microbiol.">
        <title>Bacillus litoralis sp. nov., isolated from a tidal flat of the Yellow Sea in Korea.</title>
        <authorList>
            <person name="Yoon J.H."/>
            <person name="Oh T.K."/>
        </authorList>
    </citation>
    <scope>NUCLEOTIDE SEQUENCE [LARGE SCALE GENOMIC DNA]</scope>
    <source>
        <strain evidence="2 3">SW-211</strain>
    </source>
</reference>
<proteinExistence type="predicted"/>
<dbReference type="SUPFAM" id="SSF55729">
    <property type="entry name" value="Acyl-CoA N-acyltransferases (Nat)"/>
    <property type="match status" value="1"/>
</dbReference>
<dbReference type="InterPro" id="IPR016181">
    <property type="entry name" value="Acyl_CoA_acyltransferase"/>
</dbReference>
<comment type="caution">
    <text evidence="2">The sequence shown here is derived from an EMBL/GenBank/DDBJ whole genome shotgun (WGS) entry which is preliminary data.</text>
</comment>
<organism evidence="2 3">
    <name type="scientific">Metabacillus litoralis</name>
    <dbReference type="NCBI Taxonomy" id="152268"/>
    <lineage>
        <taxon>Bacteria</taxon>
        <taxon>Bacillati</taxon>
        <taxon>Bacillota</taxon>
        <taxon>Bacilli</taxon>
        <taxon>Bacillales</taxon>
        <taxon>Bacillaceae</taxon>
        <taxon>Metabacillus</taxon>
    </lineage>
</organism>
<evidence type="ECO:0000259" key="1">
    <source>
        <dbReference type="PROSITE" id="PS51186"/>
    </source>
</evidence>
<dbReference type="EMBL" id="VOQF01000005">
    <property type="protein sequence ID" value="TXC91134.1"/>
    <property type="molecule type" value="Genomic_DNA"/>
</dbReference>
<accession>A0A5C6W5M6</accession>
<keyword evidence="2" id="KW-0808">Transferase</keyword>
<dbReference type="AlphaFoldDB" id="A0A5C6W5M6"/>
<dbReference type="RefSeq" id="WP_146947931.1">
    <property type="nucleotide sequence ID" value="NZ_VOQF01000005.1"/>
</dbReference>
<dbReference type="InterPro" id="IPR000182">
    <property type="entry name" value="GNAT_dom"/>
</dbReference>
<evidence type="ECO:0000313" key="3">
    <source>
        <dbReference type="Proteomes" id="UP000321363"/>
    </source>
</evidence>
<protein>
    <submittedName>
        <fullName evidence="2">GNAT family N-acetyltransferase</fullName>
    </submittedName>
</protein>
<keyword evidence="3" id="KW-1185">Reference proteome</keyword>
<dbReference type="Pfam" id="PF00583">
    <property type="entry name" value="Acetyltransf_1"/>
    <property type="match status" value="1"/>
</dbReference>
<dbReference type="GO" id="GO:0016747">
    <property type="term" value="F:acyltransferase activity, transferring groups other than amino-acyl groups"/>
    <property type="evidence" value="ECO:0007669"/>
    <property type="project" value="InterPro"/>
</dbReference>
<dbReference type="PROSITE" id="PS51186">
    <property type="entry name" value="GNAT"/>
    <property type="match status" value="1"/>
</dbReference>
<name>A0A5C6W5M6_9BACI</name>
<feature type="domain" description="N-acetyltransferase" evidence="1">
    <location>
        <begin position="116"/>
        <end position="254"/>
    </location>
</feature>
<dbReference type="OrthoDB" id="2737536at2"/>
<dbReference type="Proteomes" id="UP000321363">
    <property type="component" value="Unassembled WGS sequence"/>
</dbReference>
<dbReference type="CDD" id="cd04301">
    <property type="entry name" value="NAT_SF"/>
    <property type="match status" value="1"/>
</dbReference>